<dbReference type="Gene3D" id="2.60.40.290">
    <property type="match status" value="1"/>
</dbReference>
<dbReference type="InterPro" id="IPR001919">
    <property type="entry name" value="CBD2"/>
</dbReference>
<gene>
    <name evidence="2" type="ORF">DLJ60_00905</name>
</gene>
<evidence type="ECO:0000313" key="2">
    <source>
        <dbReference type="EMBL" id="RQW98810.1"/>
    </source>
</evidence>
<reference evidence="2 3" key="1">
    <citation type="submission" date="2018-05" db="EMBL/GenBank/DDBJ databases">
        <title>Micromonospora from Atacama Desert.</title>
        <authorList>
            <person name="Carro L."/>
            <person name="Goodfellow M."/>
            <person name="Klenk H.-P."/>
        </authorList>
    </citation>
    <scope>NUCLEOTIDE SEQUENCE [LARGE SCALE GENOMIC DNA]</scope>
    <source>
        <strain evidence="2 3">LB41</strain>
    </source>
</reference>
<evidence type="ECO:0000259" key="1">
    <source>
        <dbReference type="PROSITE" id="PS51173"/>
    </source>
</evidence>
<comment type="caution">
    <text evidence="2">The sequence shown here is derived from an EMBL/GenBank/DDBJ whole genome shotgun (WGS) entry which is preliminary data.</text>
</comment>
<dbReference type="RefSeq" id="WP_199744071.1">
    <property type="nucleotide sequence ID" value="NZ_QGTA01000061.1"/>
</dbReference>
<feature type="domain" description="CBM2" evidence="1">
    <location>
        <begin position="15"/>
        <end position="124"/>
    </location>
</feature>
<organism evidence="2 3">
    <name type="scientific">Micromonospora chalcea</name>
    <dbReference type="NCBI Taxonomy" id="1874"/>
    <lineage>
        <taxon>Bacteria</taxon>
        <taxon>Bacillati</taxon>
        <taxon>Actinomycetota</taxon>
        <taxon>Actinomycetes</taxon>
        <taxon>Micromonosporales</taxon>
        <taxon>Micromonosporaceae</taxon>
        <taxon>Micromonospora</taxon>
    </lineage>
</organism>
<proteinExistence type="predicted"/>
<dbReference type="InterPro" id="IPR012291">
    <property type="entry name" value="CBM2_carb-bd_dom_sf"/>
</dbReference>
<name>A0ABX9YAQ2_MICCH</name>
<dbReference type="PROSITE" id="PS51173">
    <property type="entry name" value="CBM2"/>
    <property type="match status" value="1"/>
</dbReference>
<dbReference type="Pfam" id="PF00553">
    <property type="entry name" value="CBM_2"/>
    <property type="match status" value="1"/>
</dbReference>
<dbReference type="Proteomes" id="UP000274694">
    <property type="component" value="Unassembled WGS sequence"/>
</dbReference>
<keyword evidence="3" id="KW-1185">Reference proteome</keyword>
<protein>
    <submittedName>
        <fullName evidence="2">Esterase</fullName>
    </submittedName>
</protein>
<dbReference type="SMART" id="SM00637">
    <property type="entry name" value="CBD_II"/>
    <property type="match status" value="1"/>
</dbReference>
<dbReference type="InterPro" id="IPR008965">
    <property type="entry name" value="CBM2/CBM3_carb-bd_dom_sf"/>
</dbReference>
<accession>A0ABX9YAQ2</accession>
<sequence length="124" mass="12316">PPTTPPPTTAPPPTTPPPSGACRVGYVVNAWNNCLTASVTITNTSTTAINGWSLAFTLPGGQTITGGWNATYSPTSGAVTARNVSYNPVIAPGGSVDIGFQATHTGNAGKPGSFTLNGSPCTAA</sequence>
<dbReference type="SUPFAM" id="SSF49384">
    <property type="entry name" value="Carbohydrate-binding domain"/>
    <property type="match status" value="1"/>
</dbReference>
<dbReference type="EMBL" id="QGTA01000061">
    <property type="protein sequence ID" value="RQW98810.1"/>
    <property type="molecule type" value="Genomic_DNA"/>
</dbReference>
<feature type="non-terminal residue" evidence="2">
    <location>
        <position position="1"/>
    </location>
</feature>
<evidence type="ECO:0000313" key="3">
    <source>
        <dbReference type="Proteomes" id="UP000274694"/>
    </source>
</evidence>